<evidence type="ECO:0000256" key="4">
    <source>
        <dbReference type="ARBA" id="ARBA00022840"/>
    </source>
</evidence>
<dbReference type="GO" id="GO:0140664">
    <property type="term" value="F:ATP-dependent DNA damage sensor activity"/>
    <property type="evidence" value="ECO:0007669"/>
    <property type="project" value="InterPro"/>
</dbReference>
<proteinExistence type="inferred from homology"/>
<dbReference type="CDD" id="cd00983">
    <property type="entry name" value="RecA"/>
    <property type="match status" value="1"/>
</dbReference>
<evidence type="ECO:0000259" key="10">
    <source>
        <dbReference type="PROSITE" id="PS50162"/>
    </source>
</evidence>
<evidence type="ECO:0000256" key="3">
    <source>
        <dbReference type="ARBA" id="ARBA00022741"/>
    </source>
</evidence>
<dbReference type="EMBL" id="MPBG01000005">
    <property type="protein sequence ID" value="RMI88672.1"/>
    <property type="molecule type" value="Genomic_DNA"/>
</dbReference>
<evidence type="ECO:0000256" key="1">
    <source>
        <dbReference type="ARBA" id="ARBA00009391"/>
    </source>
</evidence>
<dbReference type="PROSITE" id="PS50163">
    <property type="entry name" value="RECA_3"/>
    <property type="match status" value="1"/>
</dbReference>
<keyword evidence="5 7" id="KW-0238">DNA-binding</keyword>
<evidence type="ECO:0000256" key="8">
    <source>
        <dbReference type="RuleBase" id="RU000526"/>
    </source>
</evidence>
<dbReference type="PROSITE" id="PS00321">
    <property type="entry name" value="RECA_1"/>
    <property type="match status" value="1"/>
</dbReference>
<dbReference type="PROSITE" id="PS50162">
    <property type="entry name" value="RECA_2"/>
    <property type="match status" value="1"/>
</dbReference>
<evidence type="ECO:0000256" key="2">
    <source>
        <dbReference type="ARBA" id="ARBA00015553"/>
    </source>
</evidence>
<dbReference type="RefSeq" id="WP_122225497.1">
    <property type="nucleotide sequence ID" value="NZ_MPBG01000005.1"/>
</dbReference>
<dbReference type="GO" id="GO:0003697">
    <property type="term" value="F:single-stranded DNA binding"/>
    <property type="evidence" value="ECO:0007669"/>
    <property type="project" value="UniProtKB-UniRule"/>
</dbReference>
<feature type="binding site" evidence="7">
    <location>
        <begin position="65"/>
        <end position="72"/>
    </location>
    <ligand>
        <name>ATP</name>
        <dbReference type="ChEBI" id="CHEBI:30616"/>
    </ligand>
</feature>
<dbReference type="InterPro" id="IPR020587">
    <property type="entry name" value="RecA_monomer-monomer_interface"/>
</dbReference>
<sequence>MQNNSKKHLEETIKEIEKKFGKGSIMKLNDEATKGIEVISTGSLLLDIALGVGGYAKGRIIELFGPESSGKTTLTLHAIAEAQKAGGNVAFIDAEHALDPTYAKAIGVDINNLYLSQPNSGEQALDIALKLISSGSISLLVIDSVAALVPEAELSGDMGSNYIGLQARMMGQAMRKQSGIVSKTNTVVIYINQLREKTGVIFGNPETTPGGKALKFFASVRLDIRKTEVIKENGEMIGIRSKIKVLKSKLAPPLKTAIVDIIYGKGISKAGEILEIATQLNLIQKSGSWYSYKGEKIGQGNENAKKYLISNLKIYHHLLNEIKKQYDIFKK</sequence>
<name>A0A421NXD9_9MOLU</name>
<keyword evidence="6 7" id="KW-0233">DNA recombination</keyword>
<feature type="domain" description="RecA family profile 2" evidence="11">
    <location>
        <begin position="199"/>
        <end position="272"/>
    </location>
</feature>
<keyword evidence="3 7" id="KW-0547">Nucleotide-binding</keyword>
<dbReference type="AlphaFoldDB" id="A0A421NXD9"/>
<dbReference type="PRINTS" id="PR00142">
    <property type="entry name" value="RECA"/>
</dbReference>
<reference evidence="13" key="1">
    <citation type="submission" date="2016-11" db="EMBL/GenBank/DDBJ databases">
        <title>Genome sequence of Candidatus Phytoplasma solani strain SA-1.</title>
        <authorList>
            <person name="Haryono M."/>
            <person name="Samarzija I."/>
            <person name="Seruga Music M."/>
            <person name="Hogenhout S."/>
            <person name="Kuo C.-H."/>
        </authorList>
    </citation>
    <scope>NUCLEOTIDE SEQUENCE [LARGE SCALE GENOMIC DNA]</scope>
    <source>
        <strain evidence="13">SA-1</strain>
    </source>
</reference>
<gene>
    <name evidence="7 12" type="primary">recA</name>
    <name evidence="12" type="ORF">PSSA1_v1c4010</name>
</gene>
<dbReference type="InterPro" id="IPR049261">
    <property type="entry name" value="RecA-like_C"/>
</dbReference>
<dbReference type="FunFam" id="3.40.50.300:FF:000087">
    <property type="entry name" value="Recombinase RecA"/>
    <property type="match status" value="1"/>
</dbReference>
<dbReference type="InterPro" id="IPR003593">
    <property type="entry name" value="AAA+_ATPase"/>
</dbReference>
<dbReference type="PANTHER" id="PTHR45900:SF1">
    <property type="entry name" value="MITOCHONDRIAL DNA REPAIR PROTEIN RECA HOMOLOG-RELATED"/>
    <property type="match status" value="1"/>
</dbReference>
<dbReference type="Proteomes" id="UP000283896">
    <property type="component" value="Unassembled WGS sequence"/>
</dbReference>
<dbReference type="STRING" id="69896.S284_02150"/>
<evidence type="ECO:0000256" key="5">
    <source>
        <dbReference type="ARBA" id="ARBA00023125"/>
    </source>
</evidence>
<keyword evidence="7" id="KW-0963">Cytoplasm</keyword>
<evidence type="ECO:0000313" key="13">
    <source>
        <dbReference type="Proteomes" id="UP000283896"/>
    </source>
</evidence>
<dbReference type="GO" id="GO:0005524">
    <property type="term" value="F:ATP binding"/>
    <property type="evidence" value="ECO:0007669"/>
    <property type="project" value="UniProtKB-UniRule"/>
</dbReference>
<dbReference type="GO" id="GO:0006281">
    <property type="term" value="P:DNA repair"/>
    <property type="evidence" value="ECO:0007669"/>
    <property type="project" value="UniProtKB-UniRule"/>
</dbReference>
<comment type="subcellular location">
    <subcellularLocation>
        <location evidence="7">Cytoplasm</location>
    </subcellularLocation>
</comment>
<dbReference type="SUPFAM" id="SSF52540">
    <property type="entry name" value="P-loop containing nucleoside triphosphate hydrolases"/>
    <property type="match status" value="1"/>
</dbReference>
<dbReference type="GO" id="GO:0003684">
    <property type="term" value="F:damaged DNA binding"/>
    <property type="evidence" value="ECO:0007669"/>
    <property type="project" value="UniProtKB-UniRule"/>
</dbReference>
<dbReference type="InterPro" id="IPR023400">
    <property type="entry name" value="RecA_C_sf"/>
</dbReference>
<keyword evidence="7 9" id="KW-0227">DNA damage</keyword>
<dbReference type="InterPro" id="IPR027417">
    <property type="entry name" value="P-loop_NTPase"/>
</dbReference>
<dbReference type="GO" id="GO:0005829">
    <property type="term" value="C:cytosol"/>
    <property type="evidence" value="ECO:0007669"/>
    <property type="project" value="TreeGrafter"/>
</dbReference>
<dbReference type="Pfam" id="PF21096">
    <property type="entry name" value="RecA_C"/>
    <property type="match status" value="1"/>
</dbReference>
<dbReference type="SMART" id="SM00382">
    <property type="entry name" value="AAA"/>
    <property type="match status" value="1"/>
</dbReference>
<evidence type="ECO:0000256" key="6">
    <source>
        <dbReference type="ARBA" id="ARBA00023172"/>
    </source>
</evidence>
<dbReference type="InterPro" id="IPR020584">
    <property type="entry name" value="DNA_recomb/repair_RecA_CS"/>
</dbReference>
<dbReference type="PANTHER" id="PTHR45900">
    <property type="entry name" value="RECA"/>
    <property type="match status" value="1"/>
</dbReference>
<evidence type="ECO:0000313" key="12">
    <source>
        <dbReference type="EMBL" id="RMI88672.1"/>
    </source>
</evidence>
<evidence type="ECO:0000256" key="9">
    <source>
        <dbReference type="RuleBase" id="RU004527"/>
    </source>
</evidence>
<accession>A0A421NXD9</accession>
<keyword evidence="13" id="KW-1185">Reference proteome</keyword>
<dbReference type="HAMAP" id="MF_00268">
    <property type="entry name" value="RecA"/>
    <property type="match status" value="1"/>
</dbReference>
<dbReference type="InterPro" id="IPR020588">
    <property type="entry name" value="RecA_ATP-bd"/>
</dbReference>
<keyword evidence="7 8" id="KW-0742">SOS response</keyword>
<dbReference type="GO" id="GO:0009432">
    <property type="term" value="P:SOS response"/>
    <property type="evidence" value="ECO:0007669"/>
    <property type="project" value="UniProtKB-UniRule"/>
</dbReference>
<keyword evidence="4 7" id="KW-0067">ATP-binding</keyword>
<evidence type="ECO:0000259" key="11">
    <source>
        <dbReference type="PROSITE" id="PS50163"/>
    </source>
</evidence>
<dbReference type="GO" id="GO:0006310">
    <property type="term" value="P:DNA recombination"/>
    <property type="evidence" value="ECO:0007669"/>
    <property type="project" value="UniProtKB-UniRule"/>
</dbReference>
<dbReference type="OrthoDB" id="9776733at2"/>
<feature type="domain" description="RecA family profile 1" evidence="10">
    <location>
        <begin position="35"/>
        <end position="194"/>
    </location>
</feature>
<comment type="function">
    <text evidence="7">Can catalyze the hydrolysis of ATP in the presence of single-stranded DNA, the ATP-dependent uptake of single-stranded DNA by duplex DNA, and the ATP-dependent hybridization of homologous single-stranded DNAs. It interacts with LexA causing its activation and leading to its autocatalytic cleavage.</text>
</comment>
<dbReference type="NCBIfam" id="TIGR02012">
    <property type="entry name" value="tigrfam_recA"/>
    <property type="match status" value="1"/>
</dbReference>
<protein>
    <recommendedName>
        <fullName evidence="2 7">Protein RecA</fullName>
    </recommendedName>
    <alternativeName>
        <fullName evidence="7 8">Recombinase A</fullName>
    </alternativeName>
</protein>
<comment type="caution">
    <text evidence="12">The sequence shown here is derived from an EMBL/GenBank/DDBJ whole genome shotgun (WGS) entry which is preliminary data.</text>
</comment>
<keyword evidence="7 8" id="KW-0234">DNA repair</keyword>
<dbReference type="Gene3D" id="3.40.50.300">
    <property type="entry name" value="P-loop containing nucleotide triphosphate hydrolases"/>
    <property type="match status" value="1"/>
</dbReference>
<dbReference type="SUPFAM" id="SSF54752">
    <property type="entry name" value="RecA protein, C-terminal domain"/>
    <property type="match status" value="1"/>
</dbReference>
<comment type="similarity">
    <text evidence="1 7 9">Belongs to the RecA family.</text>
</comment>
<dbReference type="InterPro" id="IPR013765">
    <property type="entry name" value="DNA_recomb/repair_RecA"/>
</dbReference>
<dbReference type="InterPro" id="IPR049428">
    <property type="entry name" value="RecA-like_N"/>
</dbReference>
<organism evidence="12 13">
    <name type="scientific">Candidatus Phytoplasma solani</name>
    <dbReference type="NCBI Taxonomy" id="69896"/>
    <lineage>
        <taxon>Bacteria</taxon>
        <taxon>Bacillati</taxon>
        <taxon>Mycoplasmatota</taxon>
        <taxon>Mollicutes</taxon>
        <taxon>Acholeplasmatales</taxon>
        <taxon>Acholeplasmataceae</taxon>
        <taxon>Candidatus Phytoplasma</taxon>
        <taxon>16SrXII (Stolbur group)</taxon>
    </lineage>
</organism>
<evidence type="ECO:0000256" key="7">
    <source>
        <dbReference type="HAMAP-Rule" id="MF_00268"/>
    </source>
</evidence>
<dbReference type="Pfam" id="PF00154">
    <property type="entry name" value="RecA_N"/>
    <property type="match status" value="1"/>
</dbReference>